<gene>
    <name evidence="4" type="ORF">MNB_SV-9-208</name>
</gene>
<dbReference type="InterPro" id="IPR050953">
    <property type="entry name" value="N4_N6_ade-DNA_methylase"/>
</dbReference>
<dbReference type="PROSITE" id="PS00092">
    <property type="entry name" value="N6_MTASE"/>
    <property type="match status" value="1"/>
</dbReference>
<protein>
    <submittedName>
        <fullName evidence="4">Modification methylase NspV</fullName>
    </submittedName>
</protein>
<dbReference type="PANTHER" id="PTHR33841">
    <property type="entry name" value="DNA METHYLTRANSFERASE YEEA-RELATED"/>
    <property type="match status" value="1"/>
</dbReference>
<dbReference type="AlphaFoldDB" id="A0A1W1BCZ7"/>
<keyword evidence="3" id="KW-0949">S-adenosyl-L-methionine</keyword>
<dbReference type="SUPFAM" id="SSF53335">
    <property type="entry name" value="S-adenosyl-L-methionine-dependent methyltransferases"/>
    <property type="match status" value="1"/>
</dbReference>
<proteinExistence type="predicted"/>
<evidence type="ECO:0000256" key="1">
    <source>
        <dbReference type="ARBA" id="ARBA00022603"/>
    </source>
</evidence>
<dbReference type="InterPro" id="IPR029063">
    <property type="entry name" value="SAM-dependent_MTases_sf"/>
</dbReference>
<accession>A0A1W1BCZ7</accession>
<dbReference type="GO" id="GO:0003676">
    <property type="term" value="F:nucleic acid binding"/>
    <property type="evidence" value="ECO:0007669"/>
    <property type="project" value="InterPro"/>
</dbReference>
<dbReference type="GO" id="GO:0032259">
    <property type="term" value="P:methylation"/>
    <property type="evidence" value="ECO:0007669"/>
    <property type="project" value="UniProtKB-KW"/>
</dbReference>
<keyword evidence="2" id="KW-0808">Transferase</keyword>
<dbReference type="InterPro" id="IPR002052">
    <property type="entry name" value="DNA_methylase_N6_adenine_CS"/>
</dbReference>
<sequence>MNKIEYGDFQTPNILTKQVLELLSKEVKNPHIIIEPTCGLGNFIEASYSKWGEECKYFGFEIDDEYYKKTTNRFSFSKKITIKLQNFFLFDWNLFFRKFNNKEFLIIGNPPWVNNSTIGMINGKNLPKKSNFLKLKGFEAKMGKSNFDIAEWIIIELIETFSLSNNGHLAVLCKTATARKVLTYFWKKNKNIGEANLYNINTKKYFNVSVDACLFVIKLSITNDNKIASVYSSLLNSKELLYQFGMYKEQLISNLIDYKKYKYLDGFSNYIWRSGVKHDASKVMELTLKGNKLINGFGENVDIEDTYLYPLLKSSDIGNSRLIPRKFVIITQEKVGKDTSCISIIAPKTWEYLNLHSSKLNGRKSSIYKNKPPFSIFGIGKYSFSDWKIAISGLYKNIKFNVISPYQNKPIMLDDTCYFIPCNSEEEANYWVGLLNSDEMQKFLYSLIFIDAKRPITVEILKRIDMAKLSKKFGQLEISNKYLKFSGMEQKGQTSFVF</sequence>
<evidence type="ECO:0000256" key="2">
    <source>
        <dbReference type="ARBA" id="ARBA00022679"/>
    </source>
</evidence>
<dbReference type="Gene3D" id="3.40.50.150">
    <property type="entry name" value="Vaccinia Virus protein VP39"/>
    <property type="match status" value="1"/>
</dbReference>
<dbReference type="PANTHER" id="PTHR33841:SF5">
    <property type="entry name" value="DNA METHYLASE (MODIFICATION METHYLASE) (METHYLTRANSFERASE)-RELATED"/>
    <property type="match status" value="1"/>
</dbReference>
<dbReference type="GO" id="GO:0009007">
    <property type="term" value="F:site-specific DNA-methyltransferase (adenine-specific) activity"/>
    <property type="evidence" value="ECO:0007669"/>
    <property type="project" value="UniProtKB-EC"/>
</dbReference>
<reference evidence="4" key="1">
    <citation type="submission" date="2016-10" db="EMBL/GenBank/DDBJ databases">
        <authorList>
            <person name="de Groot N.N."/>
        </authorList>
    </citation>
    <scope>NUCLEOTIDE SEQUENCE</scope>
</reference>
<evidence type="ECO:0000256" key="3">
    <source>
        <dbReference type="ARBA" id="ARBA00022691"/>
    </source>
</evidence>
<evidence type="ECO:0000313" key="4">
    <source>
        <dbReference type="EMBL" id="SFV51353.1"/>
    </source>
</evidence>
<organism evidence="4">
    <name type="scientific">hydrothermal vent metagenome</name>
    <dbReference type="NCBI Taxonomy" id="652676"/>
    <lineage>
        <taxon>unclassified sequences</taxon>
        <taxon>metagenomes</taxon>
        <taxon>ecological metagenomes</taxon>
    </lineage>
</organism>
<dbReference type="EMBL" id="FPHG01000009">
    <property type="protein sequence ID" value="SFV51353.1"/>
    <property type="molecule type" value="Genomic_DNA"/>
</dbReference>
<keyword evidence="1 4" id="KW-0489">Methyltransferase</keyword>
<name>A0A1W1BCZ7_9ZZZZ</name>
<dbReference type="PRINTS" id="PR00507">
    <property type="entry name" value="N12N6MTFRASE"/>
</dbReference>